<evidence type="ECO:0000256" key="1">
    <source>
        <dbReference type="SAM" id="MobiDB-lite"/>
    </source>
</evidence>
<feature type="compositionally biased region" description="Low complexity" evidence="1">
    <location>
        <begin position="45"/>
        <end position="57"/>
    </location>
</feature>
<feature type="region of interest" description="Disordered" evidence="1">
    <location>
        <begin position="27"/>
        <end position="83"/>
    </location>
</feature>
<protein>
    <recommendedName>
        <fullName evidence="4">DUF4309 domain-containing protein</fullName>
    </recommendedName>
</protein>
<evidence type="ECO:0008006" key="4">
    <source>
        <dbReference type="Google" id="ProtNLM"/>
    </source>
</evidence>
<dbReference type="EMBL" id="CP019655">
    <property type="protein sequence ID" value="AVF25490.1"/>
    <property type="molecule type" value="Genomic_DNA"/>
</dbReference>
<dbReference type="Proteomes" id="UP000239833">
    <property type="component" value="Chromosome"/>
</dbReference>
<proteinExistence type="predicted"/>
<name>A0A2L1TXT6_9BACL</name>
<feature type="compositionally biased region" description="Polar residues" evidence="1">
    <location>
        <begin position="27"/>
        <end position="44"/>
    </location>
</feature>
<gene>
    <name evidence="2" type="ORF">ERICIII_01293</name>
</gene>
<dbReference type="RefSeq" id="WP_077997067.1">
    <property type="nucleotide sequence ID" value="NZ_CP019655.1"/>
</dbReference>
<evidence type="ECO:0000313" key="2">
    <source>
        <dbReference type="EMBL" id="AVF25490.1"/>
    </source>
</evidence>
<accession>A0A2L1TXT6</accession>
<reference evidence="3" key="1">
    <citation type="submission" date="2017-02" db="EMBL/GenBank/DDBJ databases">
        <title>Delineation of Paenibacillus larvae strains originating from foulbrood outbreaks.</title>
        <authorList>
            <person name="Beims H."/>
            <person name="Bunk B."/>
            <person name="Sproeer C."/>
            <person name="Mohr K.I."/>
            <person name="Pradella S."/>
            <person name="Guenther G."/>
            <person name="Rohde M."/>
            <person name="von der Ohe W."/>
            <person name="Steinert M."/>
        </authorList>
    </citation>
    <scope>NUCLEOTIDE SEQUENCE [LARGE SCALE GENOMIC DNA]</scope>
    <source>
        <strain evidence="3">Eric_III</strain>
    </source>
</reference>
<dbReference type="GeneID" id="64218086"/>
<evidence type="ECO:0000313" key="3">
    <source>
        <dbReference type="Proteomes" id="UP000239833"/>
    </source>
</evidence>
<organism evidence="2 3">
    <name type="scientific">Paenibacillus larvae subsp. larvae</name>
    <dbReference type="NCBI Taxonomy" id="147375"/>
    <lineage>
        <taxon>Bacteria</taxon>
        <taxon>Bacillati</taxon>
        <taxon>Bacillota</taxon>
        <taxon>Bacilli</taxon>
        <taxon>Bacillales</taxon>
        <taxon>Paenibacillaceae</taxon>
        <taxon>Paenibacillus</taxon>
    </lineage>
</organism>
<dbReference type="STRING" id="147375.BXP28_12045"/>
<sequence precursor="true">MIHQSRFTLAILTSIVITILAGCGNTGESAKPVSTQEQTVQPEYSDSSSSASRQSTSRTFISSQSNNEPFVDPKVDNPPLHVNEQDEFTPAKPALLGLQPGMDILEVMDKLGKAKSFFKMEETRNPVTVYEYADFSVGFNGNRKLEFVEIKNDKINPGLHGVKIGSSTKDAVNTLGLPSTKTSYVLAYESGGTILRLDVDPKLDQVLSIKLFKE</sequence>
<dbReference type="AlphaFoldDB" id="A0A2L1TXT6"/>
<feature type="compositionally biased region" description="Polar residues" evidence="1">
    <location>
        <begin position="58"/>
        <end position="68"/>
    </location>
</feature>
<dbReference type="PROSITE" id="PS51257">
    <property type="entry name" value="PROKAR_LIPOPROTEIN"/>
    <property type="match status" value="1"/>
</dbReference>